<evidence type="ECO:0000313" key="12">
    <source>
        <dbReference type="Proteomes" id="UP000193685"/>
    </source>
</evidence>
<keyword evidence="8" id="KW-0460">Magnesium</keyword>
<evidence type="ECO:0000256" key="9">
    <source>
        <dbReference type="ARBA" id="ARBA00023299"/>
    </source>
</evidence>
<dbReference type="GO" id="GO:0036424">
    <property type="term" value="F:L-phosphoserine phosphatase activity"/>
    <property type="evidence" value="ECO:0007669"/>
    <property type="project" value="InterPro"/>
</dbReference>
<dbReference type="GO" id="GO:0000287">
    <property type="term" value="F:magnesium ion binding"/>
    <property type="evidence" value="ECO:0007669"/>
    <property type="project" value="TreeGrafter"/>
</dbReference>
<dbReference type="PANTHER" id="PTHR43344:SF2">
    <property type="entry name" value="PHOSPHOSERINE PHOSPHATASE"/>
    <property type="match status" value="1"/>
</dbReference>
<evidence type="ECO:0000256" key="1">
    <source>
        <dbReference type="ARBA" id="ARBA00001946"/>
    </source>
</evidence>
<evidence type="ECO:0000256" key="10">
    <source>
        <dbReference type="ARBA" id="ARBA00031693"/>
    </source>
</evidence>
<accession>A0A1Y2F461</accession>
<dbReference type="InterPro" id="IPR004469">
    <property type="entry name" value="PSP"/>
</dbReference>
<dbReference type="OMA" id="DICMIRR"/>
<keyword evidence="6" id="KW-0479">Metal-binding</keyword>
<dbReference type="UniPathway" id="UPA00135">
    <property type="reaction ID" value="UER00198"/>
</dbReference>
<evidence type="ECO:0000256" key="3">
    <source>
        <dbReference type="ARBA" id="ARBA00009184"/>
    </source>
</evidence>
<comment type="pathway">
    <text evidence="2">Amino-acid biosynthesis; L-serine biosynthesis; L-serine from 3-phospho-D-glycerate: step 3/3.</text>
</comment>
<dbReference type="GeneID" id="63788598"/>
<sequence>MDSTLINEECIDLLAEYAGVGDQVSDITRRAMNGELDFSASLAARVGLLKGLEAEKTFAAIRARLTFAKGARALLRALKRMGCRTAVCSGGFVPLAAYVQKELGIDYMFANQLSVDDQGRLTGTTEGDIVHGERKRELLLQLQQEVGCRIEQTVAVGDGANDLPMLKTAGLGVAIHAKELVQRESPARIRFGELDSMLYLFGLSSGKVVELCRE</sequence>
<keyword evidence="12" id="KW-1185">Reference proteome</keyword>
<comment type="cofactor">
    <cofactor evidence="1">
        <name>Mg(2+)</name>
        <dbReference type="ChEBI" id="CHEBI:18420"/>
    </cofactor>
</comment>
<comment type="similarity">
    <text evidence="3">Belongs to the HAD-like hydrolase superfamily. SerB family.</text>
</comment>
<evidence type="ECO:0000256" key="6">
    <source>
        <dbReference type="ARBA" id="ARBA00022723"/>
    </source>
</evidence>
<organism evidence="11 12">
    <name type="scientific">Protomyces lactucae-debilis</name>
    <dbReference type="NCBI Taxonomy" id="2754530"/>
    <lineage>
        <taxon>Eukaryota</taxon>
        <taxon>Fungi</taxon>
        <taxon>Dikarya</taxon>
        <taxon>Ascomycota</taxon>
        <taxon>Taphrinomycotina</taxon>
        <taxon>Taphrinomycetes</taxon>
        <taxon>Taphrinales</taxon>
        <taxon>Protomycetaceae</taxon>
        <taxon>Protomyces</taxon>
    </lineage>
</organism>
<dbReference type="InterPro" id="IPR036412">
    <property type="entry name" value="HAD-like_sf"/>
</dbReference>
<dbReference type="Gene3D" id="3.40.50.1000">
    <property type="entry name" value="HAD superfamily/HAD-like"/>
    <property type="match status" value="1"/>
</dbReference>
<dbReference type="RefSeq" id="XP_040723542.1">
    <property type="nucleotide sequence ID" value="XM_040871999.1"/>
</dbReference>
<dbReference type="NCBIfam" id="TIGR01488">
    <property type="entry name" value="HAD-SF-IB"/>
    <property type="match status" value="1"/>
</dbReference>
<evidence type="ECO:0000256" key="7">
    <source>
        <dbReference type="ARBA" id="ARBA00022801"/>
    </source>
</evidence>
<evidence type="ECO:0000313" key="11">
    <source>
        <dbReference type="EMBL" id="ORY78661.1"/>
    </source>
</evidence>
<reference evidence="11 12" key="1">
    <citation type="submission" date="2016-07" db="EMBL/GenBank/DDBJ databases">
        <title>Pervasive Adenine N6-methylation of Active Genes in Fungi.</title>
        <authorList>
            <consortium name="DOE Joint Genome Institute"/>
            <person name="Mondo S.J."/>
            <person name="Dannebaum R.O."/>
            <person name="Kuo R.C."/>
            <person name="Labutti K."/>
            <person name="Haridas S."/>
            <person name="Kuo A."/>
            <person name="Salamov A."/>
            <person name="Ahrendt S.R."/>
            <person name="Lipzen A."/>
            <person name="Sullivan W."/>
            <person name="Andreopoulos W.B."/>
            <person name="Clum A."/>
            <person name="Lindquist E."/>
            <person name="Daum C."/>
            <person name="Ramamoorthy G.K."/>
            <person name="Gryganskyi A."/>
            <person name="Culley D."/>
            <person name="Magnuson J.K."/>
            <person name="James T.Y."/>
            <person name="O'Malley M.A."/>
            <person name="Stajich J.E."/>
            <person name="Spatafora J.W."/>
            <person name="Visel A."/>
            <person name="Grigoriev I.V."/>
        </authorList>
    </citation>
    <scope>NUCLEOTIDE SEQUENCE [LARGE SCALE GENOMIC DNA]</scope>
    <source>
        <strain evidence="11 12">12-1054</strain>
    </source>
</reference>
<dbReference type="STRING" id="56484.A0A1Y2F461"/>
<dbReference type="NCBIfam" id="TIGR00338">
    <property type="entry name" value="serB"/>
    <property type="match status" value="1"/>
</dbReference>
<dbReference type="PANTHER" id="PTHR43344">
    <property type="entry name" value="PHOSPHOSERINE PHOSPHATASE"/>
    <property type="match status" value="1"/>
</dbReference>
<dbReference type="EMBL" id="MCFI01000017">
    <property type="protein sequence ID" value="ORY78661.1"/>
    <property type="molecule type" value="Genomic_DNA"/>
</dbReference>
<dbReference type="OrthoDB" id="27226at2759"/>
<dbReference type="AlphaFoldDB" id="A0A1Y2F461"/>
<dbReference type="Proteomes" id="UP000193685">
    <property type="component" value="Unassembled WGS sequence"/>
</dbReference>
<proteinExistence type="inferred from homology"/>
<protein>
    <recommendedName>
        <fullName evidence="4">phosphoserine phosphatase</fullName>
        <ecNumber evidence="4">3.1.3.3</ecNumber>
    </recommendedName>
    <alternativeName>
        <fullName evidence="10">O-phosphoserine phosphohydrolase</fullName>
    </alternativeName>
</protein>
<keyword evidence="9" id="KW-0718">Serine biosynthesis</keyword>
<name>A0A1Y2F461_PROLT</name>
<evidence type="ECO:0000256" key="4">
    <source>
        <dbReference type="ARBA" id="ARBA00012640"/>
    </source>
</evidence>
<dbReference type="InterPro" id="IPR023214">
    <property type="entry name" value="HAD_sf"/>
</dbReference>
<dbReference type="EC" id="3.1.3.3" evidence="4"/>
<keyword evidence="5" id="KW-0028">Amino-acid biosynthesis</keyword>
<dbReference type="GO" id="GO:0005737">
    <property type="term" value="C:cytoplasm"/>
    <property type="evidence" value="ECO:0007669"/>
    <property type="project" value="TreeGrafter"/>
</dbReference>
<evidence type="ECO:0000256" key="5">
    <source>
        <dbReference type="ARBA" id="ARBA00022605"/>
    </source>
</evidence>
<dbReference type="Pfam" id="PF00702">
    <property type="entry name" value="Hydrolase"/>
    <property type="match status" value="1"/>
</dbReference>
<dbReference type="SUPFAM" id="SSF56784">
    <property type="entry name" value="HAD-like"/>
    <property type="match status" value="1"/>
</dbReference>
<dbReference type="CDD" id="cd07500">
    <property type="entry name" value="HAD_PSP"/>
    <property type="match status" value="1"/>
</dbReference>
<keyword evidence="7" id="KW-0378">Hydrolase</keyword>
<evidence type="ECO:0000256" key="8">
    <source>
        <dbReference type="ARBA" id="ARBA00022842"/>
    </source>
</evidence>
<gene>
    <name evidence="11" type="ORF">BCR37DRAFT_403407</name>
</gene>
<evidence type="ECO:0000256" key="2">
    <source>
        <dbReference type="ARBA" id="ARBA00005135"/>
    </source>
</evidence>
<comment type="caution">
    <text evidence="11">The sequence shown here is derived from an EMBL/GenBank/DDBJ whole genome shotgun (WGS) entry which is preliminary data.</text>
</comment>
<dbReference type="InterPro" id="IPR050582">
    <property type="entry name" value="HAD-like_SerB"/>
</dbReference>
<dbReference type="GO" id="GO:0006564">
    <property type="term" value="P:L-serine biosynthetic process"/>
    <property type="evidence" value="ECO:0007669"/>
    <property type="project" value="UniProtKB-KW"/>
</dbReference>